<comment type="caution">
    <text evidence="4">The sequence shown here is derived from an EMBL/GenBank/DDBJ whole genome shotgun (WGS) entry which is preliminary data.</text>
</comment>
<reference evidence="4 5" key="1">
    <citation type="submission" date="2019-03" db="EMBL/GenBank/DDBJ databases">
        <title>Genomic Encyclopedia of Type Strains, Phase IV (KMG-IV): sequencing the most valuable type-strain genomes for metagenomic binning, comparative biology and taxonomic classification.</title>
        <authorList>
            <person name="Goeker M."/>
        </authorList>
    </citation>
    <scope>NUCLEOTIDE SEQUENCE [LARGE SCALE GENOMIC DNA]</scope>
    <source>
        <strain evidence="4 5">DSM 25082</strain>
    </source>
</reference>
<comment type="similarity">
    <text evidence="1">Belongs to the nitroreductase family.</text>
</comment>
<keyword evidence="5" id="KW-1185">Reference proteome</keyword>
<dbReference type="GO" id="GO:0016491">
    <property type="term" value="F:oxidoreductase activity"/>
    <property type="evidence" value="ECO:0007669"/>
    <property type="project" value="UniProtKB-KW"/>
</dbReference>
<dbReference type="PANTHER" id="PTHR43673">
    <property type="entry name" value="NAD(P)H NITROREDUCTASE YDGI-RELATED"/>
    <property type="match status" value="1"/>
</dbReference>
<dbReference type="Pfam" id="PF00881">
    <property type="entry name" value="Nitroreductase"/>
    <property type="match status" value="1"/>
</dbReference>
<evidence type="ECO:0000256" key="1">
    <source>
        <dbReference type="ARBA" id="ARBA00007118"/>
    </source>
</evidence>
<name>A0A4R6N8K5_9BURK</name>
<feature type="domain" description="Nitroreductase" evidence="3">
    <location>
        <begin position="12"/>
        <end position="187"/>
    </location>
</feature>
<proteinExistence type="inferred from homology"/>
<evidence type="ECO:0000256" key="2">
    <source>
        <dbReference type="ARBA" id="ARBA00023002"/>
    </source>
</evidence>
<accession>A0A4R6N8K5</accession>
<evidence type="ECO:0000313" key="4">
    <source>
        <dbReference type="EMBL" id="TDP11665.1"/>
    </source>
</evidence>
<dbReference type="AlphaFoldDB" id="A0A4R6N8K5"/>
<sequence>MTMSRPAMIDLIEARKSVTRYQAGAEIDEATVAELVRLATLAPSAYHLQNWRFIAVRSAAAKQRLQAQAYGQAQVGEAAVTFIVCGQLAAHHGLAAALAPSVEAGTMAADIAANWVAQASQAHEADPQLQRDEALRSASLAGMTLMLAAQGMGLASGPLGGFDAAGVAREFDLAPQELPVMLITVGHARADNWPQKPRKPLAQVLSYA</sequence>
<dbReference type="EMBL" id="SNXE01000002">
    <property type="protein sequence ID" value="TDP11665.1"/>
    <property type="molecule type" value="Genomic_DNA"/>
</dbReference>
<protein>
    <submittedName>
        <fullName evidence="4">Nitroreductase</fullName>
    </submittedName>
</protein>
<keyword evidence="2" id="KW-0560">Oxidoreductase</keyword>
<dbReference type="Proteomes" id="UP000295357">
    <property type="component" value="Unassembled WGS sequence"/>
</dbReference>
<evidence type="ECO:0000259" key="3">
    <source>
        <dbReference type="Pfam" id="PF00881"/>
    </source>
</evidence>
<dbReference type="Gene3D" id="3.40.109.10">
    <property type="entry name" value="NADH Oxidase"/>
    <property type="match status" value="1"/>
</dbReference>
<dbReference type="SUPFAM" id="SSF55469">
    <property type="entry name" value="FMN-dependent nitroreductase-like"/>
    <property type="match status" value="1"/>
</dbReference>
<dbReference type="InterPro" id="IPR029479">
    <property type="entry name" value="Nitroreductase"/>
</dbReference>
<evidence type="ECO:0000313" key="5">
    <source>
        <dbReference type="Proteomes" id="UP000295357"/>
    </source>
</evidence>
<dbReference type="InterPro" id="IPR000415">
    <property type="entry name" value="Nitroreductase-like"/>
</dbReference>
<organism evidence="4 5">
    <name type="scientific">Roseateles asaccharophilus</name>
    <dbReference type="NCBI Taxonomy" id="582607"/>
    <lineage>
        <taxon>Bacteria</taxon>
        <taxon>Pseudomonadati</taxon>
        <taxon>Pseudomonadota</taxon>
        <taxon>Betaproteobacteria</taxon>
        <taxon>Burkholderiales</taxon>
        <taxon>Sphaerotilaceae</taxon>
        <taxon>Roseateles</taxon>
    </lineage>
</organism>
<gene>
    <name evidence="4" type="ORF">DFR39_10236</name>
</gene>